<dbReference type="EMBL" id="PVTF01000016">
    <property type="protein sequence ID" value="PRY34507.1"/>
    <property type="molecule type" value="Genomic_DNA"/>
</dbReference>
<dbReference type="SUPFAM" id="SSF53756">
    <property type="entry name" value="UDP-Glycosyltransferase/glycogen phosphorylase"/>
    <property type="match status" value="1"/>
</dbReference>
<dbReference type="InterPro" id="IPR010610">
    <property type="entry name" value="EryCIII-like_C"/>
</dbReference>
<keyword evidence="2" id="KW-0808">Transferase</keyword>
<comment type="caution">
    <text evidence="2">The sequence shown here is derived from an EMBL/GenBank/DDBJ whole genome shotgun (WGS) entry which is preliminary data.</text>
</comment>
<dbReference type="GO" id="GO:0008194">
    <property type="term" value="F:UDP-glycosyltransferase activity"/>
    <property type="evidence" value="ECO:0007669"/>
    <property type="project" value="InterPro"/>
</dbReference>
<proteinExistence type="predicted"/>
<dbReference type="PANTHER" id="PTHR48050:SF13">
    <property type="entry name" value="STEROL 3-BETA-GLUCOSYLTRANSFERASE UGT80A2"/>
    <property type="match status" value="1"/>
</dbReference>
<dbReference type="Gene3D" id="3.40.50.2000">
    <property type="entry name" value="Glycogen Phosphorylase B"/>
    <property type="match status" value="2"/>
</dbReference>
<reference evidence="2 3" key="1">
    <citation type="submission" date="2018-03" db="EMBL/GenBank/DDBJ databases">
        <title>Genomic Encyclopedia of Archaeal and Bacterial Type Strains, Phase II (KMG-II): from individual species to whole genera.</title>
        <authorList>
            <person name="Goeker M."/>
        </authorList>
    </citation>
    <scope>NUCLEOTIDE SEQUENCE [LARGE SCALE GENOMIC DNA]</scope>
    <source>
        <strain evidence="2 3">DSM 44720</strain>
    </source>
</reference>
<evidence type="ECO:0000259" key="1">
    <source>
        <dbReference type="Pfam" id="PF06722"/>
    </source>
</evidence>
<dbReference type="InterPro" id="IPR050426">
    <property type="entry name" value="Glycosyltransferase_28"/>
</dbReference>
<evidence type="ECO:0000313" key="3">
    <source>
        <dbReference type="Proteomes" id="UP000239494"/>
    </source>
</evidence>
<gene>
    <name evidence="2" type="ORF">CLV43_11614</name>
</gene>
<dbReference type="RefSeq" id="WP_106194608.1">
    <property type="nucleotide sequence ID" value="NZ_PVTF01000016.1"/>
</dbReference>
<dbReference type="InterPro" id="IPR002213">
    <property type="entry name" value="UDP_glucos_trans"/>
</dbReference>
<accession>A0A2T0SM57</accession>
<sequence length="408" mass="44399">MRVLSSITGSQGHARDMLPLIRAIADAGHDVLVALPPSLAPVYADERVRVEPVLPEMHDSIMAVMKEGAEQRAAEAKRTGKPVAPPPEMTAFDEMLVMAGGPHITPTYRAIMALALDFKPNLVVRDSAEIAATLVAEQLGLRYICGPSGAGDMVDPVRLVDLLNDRRAELDLPPAHDPDALYRFGRFDSVPERYSFAAFDVPYAIRYRQSPIVARDEVLSREIAQLPTDKPLVACAMGTVLVQLRQFFQFGPPQDEDPSKVLLRALAGGLSELDCYAVLATGGLSMDGIEVGDNVHVVERMAQPLLLQCADLFVTHGGYNSIRESMFGGTPMAVLPQFGDQPFHADLLQKMNLGRIIPETTADVVRDTCRQVLSDPAITAEVRRAQREMLALPSVDTVVPHLESLALP</sequence>
<dbReference type="Proteomes" id="UP000239494">
    <property type="component" value="Unassembled WGS sequence"/>
</dbReference>
<dbReference type="PANTHER" id="PTHR48050">
    <property type="entry name" value="STEROL 3-BETA-GLUCOSYLTRANSFERASE"/>
    <property type="match status" value="1"/>
</dbReference>
<keyword evidence="3" id="KW-1185">Reference proteome</keyword>
<protein>
    <submittedName>
        <fullName evidence="2">N-glycosyltransferase</fullName>
    </submittedName>
</protein>
<evidence type="ECO:0000313" key="2">
    <source>
        <dbReference type="EMBL" id="PRY34507.1"/>
    </source>
</evidence>
<feature type="domain" description="Erythromycin biosynthesis protein CIII-like C-terminal" evidence="1">
    <location>
        <begin position="271"/>
        <end position="405"/>
    </location>
</feature>
<dbReference type="AlphaFoldDB" id="A0A2T0SM57"/>
<name>A0A2T0SM57_9PSEU</name>
<organism evidence="2 3">
    <name type="scientific">Umezawaea tangerina</name>
    <dbReference type="NCBI Taxonomy" id="84725"/>
    <lineage>
        <taxon>Bacteria</taxon>
        <taxon>Bacillati</taxon>
        <taxon>Actinomycetota</taxon>
        <taxon>Actinomycetes</taxon>
        <taxon>Pseudonocardiales</taxon>
        <taxon>Pseudonocardiaceae</taxon>
        <taxon>Umezawaea</taxon>
    </lineage>
</organism>
<dbReference type="CDD" id="cd03784">
    <property type="entry name" value="GT1_Gtf-like"/>
    <property type="match status" value="1"/>
</dbReference>
<dbReference type="OrthoDB" id="6620093at2"/>
<dbReference type="Pfam" id="PF06722">
    <property type="entry name" value="EryCIII-like_C"/>
    <property type="match status" value="1"/>
</dbReference>
<dbReference type="GO" id="GO:0017000">
    <property type="term" value="P:antibiotic biosynthetic process"/>
    <property type="evidence" value="ECO:0007669"/>
    <property type="project" value="UniProtKB-ARBA"/>
</dbReference>
<dbReference type="GO" id="GO:0016758">
    <property type="term" value="F:hexosyltransferase activity"/>
    <property type="evidence" value="ECO:0007669"/>
    <property type="project" value="UniProtKB-ARBA"/>
</dbReference>